<proteinExistence type="predicted"/>
<dbReference type="EMBL" id="CM037157">
    <property type="protein sequence ID" value="KAH7849339.1"/>
    <property type="molecule type" value="Genomic_DNA"/>
</dbReference>
<evidence type="ECO:0000313" key="2">
    <source>
        <dbReference type="Proteomes" id="UP000828048"/>
    </source>
</evidence>
<name>A0ACB7Y8I5_9ERIC</name>
<keyword evidence="2" id="KW-1185">Reference proteome</keyword>
<accession>A0ACB7Y8I5</accession>
<sequence length="104" mass="11807">MSSLVVSKNNPTSSDLTDQNINENNPEDKEETEKPNLVTTHLYLKPPHSTESHEKEVVLRRIRQRKRMNKAQTAVKALLTSLASKHNKASVHHKKWVDDAFAAP</sequence>
<organism evidence="1 2">
    <name type="scientific">Vaccinium darrowii</name>
    <dbReference type="NCBI Taxonomy" id="229202"/>
    <lineage>
        <taxon>Eukaryota</taxon>
        <taxon>Viridiplantae</taxon>
        <taxon>Streptophyta</taxon>
        <taxon>Embryophyta</taxon>
        <taxon>Tracheophyta</taxon>
        <taxon>Spermatophyta</taxon>
        <taxon>Magnoliopsida</taxon>
        <taxon>eudicotyledons</taxon>
        <taxon>Gunneridae</taxon>
        <taxon>Pentapetalae</taxon>
        <taxon>asterids</taxon>
        <taxon>Ericales</taxon>
        <taxon>Ericaceae</taxon>
        <taxon>Vaccinioideae</taxon>
        <taxon>Vaccinieae</taxon>
        <taxon>Vaccinium</taxon>
    </lineage>
</organism>
<reference evidence="1 2" key="1">
    <citation type="journal article" date="2021" name="Hortic Res">
        <title>High-quality reference genome and annotation aids understanding of berry development for evergreen blueberry (Vaccinium darrowii).</title>
        <authorList>
            <person name="Yu J."/>
            <person name="Hulse-Kemp A.M."/>
            <person name="Babiker E."/>
            <person name="Staton M."/>
        </authorList>
    </citation>
    <scope>NUCLEOTIDE SEQUENCE [LARGE SCALE GENOMIC DNA]</scope>
    <source>
        <strain evidence="2">cv. NJ 8807/NJ 8810</strain>
        <tissue evidence="1">Young leaf</tissue>
    </source>
</reference>
<protein>
    <submittedName>
        <fullName evidence="1">Uncharacterized protein</fullName>
    </submittedName>
</protein>
<gene>
    <name evidence="1" type="ORF">Vadar_016515</name>
</gene>
<evidence type="ECO:0000313" key="1">
    <source>
        <dbReference type="EMBL" id="KAH7849339.1"/>
    </source>
</evidence>
<dbReference type="Proteomes" id="UP000828048">
    <property type="component" value="Chromosome 7"/>
</dbReference>
<comment type="caution">
    <text evidence="1">The sequence shown here is derived from an EMBL/GenBank/DDBJ whole genome shotgun (WGS) entry which is preliminary data.</text>
</comment>